<keyword evidence="5" id="KW-1133">Transmembrane helix</keyword>
<comment type="caution">
    <text evidence="6">The sequence shown here is derived from an EMBL/GenBank/DDBJ whole genome shotgun (WGS) entry which is preliminary data.</text>
</comment>
<dbReference type="PATRIC" id="fig|1514904.3.peg.1335"/>
<feature type="transmembrane region" description="Helical" evidence="5">
    <location>
        <begin position="7"/>
        <end position="26"/>
    </location>
</feature>
<gene>
    <name evidence="6" type="ORF">SU32_12435</name>
</gene>
<organism evidence="6 7">
    <name type="scientific">Ahrensia marina</name>
    <dbReference type="NCBI Taxonomy" id="1514904"/>
    <lineage>
        <taxon>Bacteria</taxon>
        <taxon>Pseudomonadati</taxon>
        <taxon>Pseudomonadota</taxon>
        <taxon>Alphaproteobacteria</taxon>
        <taxon>Hyphomicrobiales</taxon>
        <taxon>Ahrensiaceae</taxon>
        <taxon>Ahrensia</taxon>
    </lineage>
</organism>
<dbReference type="InterPro" id="IPR003782">
    <property type="entry name" value="SCO1/SenC"/>
</dbReference>
<dbReference type="PANTHER" id="PTHR12151">
    <property type="entry name" value="ELECTRON TRANSPORT PROTIN SCO1/SENC FAMILY MEMBER"/>
    <property type="match status" value="1"/>
</dbReference>
<feature type="binding site" evidence="3">
    <location>
        <position position="80"/>
    </location>
    <ligand>
        <name>Cu cation</name>
        <dbReference type="ChEBI" id="CHEBI:23378"/>
    </ligand>
</feature>
<evidence type="ECO:0000313" key="7">
    <source>
        <dbReference type="Proteomes" id="UP000038011"/>
    </source>
</evidence>
<evidence type="ECO:0000256" key="2">
    <source>
        <dbReference type="ARBA" id="ARBA00023008"/>
    </source>
</evidence>
<evidence type="ECO:0000256" key="5">
    <source>
        <dbReference type="SAM" id="Phobius"/>
    </source>
</evidence>
<evidence type="ECO:0000256" key="4">
    <source>
        <dbReference type="PIRSR" id="PIRSR603782-2"/>
    </source>
</evidence>
<keyword evidence="5" id="KW-0472">Membrane</keyword>
<dbReference type="Pfam" id="PF02630">
    <property type="entry name" value="SCO1-SenC"/>
    <property type="match status" value="1"/>
</dbReference>
<evidence type="ECO:0000313" key="6">
    <source>
        <dbReference type="EMBL" id="KPB00629.1"/>
    </source>
</evidence>
<sequence>MTSAFKSAGIAICFVTVLIAFGWWQVDGPGKKDEPRNIPVSLTNMDFQMTNHLGLAVHPRELVGMPTMVFFGFTFCPDICPTTLNDISSWISALGDDAKSLNVVFITVDPERDNVDAVAEYLSYFNPTVKGWVGNQAQLREAAKLFGITYKRVETGDGEYTIDHTSGVYLFRADGRFARTIDYHESREQALPKIKRTIFER</sequence>
<reference evidence="6 7" key="1">
    <citation type="submission" date="2015-01" db="EMBL/GenBank/DDBJ databases">
        <title>Ahrensia donghaiensis sp. nov., a novel dimethylsulphoniopropionate-cleavage bacterium isolated from seawater and emended descriptions of the genus Ahrensia and Ahrensia kielensis.</title>
        <authorList>
            <person name="Liu J."/>
        </authorList>
    </citation>
    <scope>NUCLEOTIDE SEQUENCE [LARGE SCALE GENOMIC DNA]</scope>
    <source>
        <strain evidence="6 7">LZD062</strain>
    </source>
</reference>
<keyword evidence="5" id="KW-0812">Transmembrane</keyword>
<dbReference type="GO" id="GO:0046872">
    <property type="term" value="F:metal ion binding"/>
    <property type="evidence" value="ECO:0007669"/>
    <property type="project" value="UniProtKB-KW"/>
</dbReference>
<keyword evidence="3" id="KW-0479">Metal-binding</keyword>
<protein>
    <submittedName>
        <fullName evidence="6">Electron transport protein SCO1/SenC</fullName>
    </submittedName>
</protein>
<evidence type="ECO:0000256" key="1">
    <source>
        <dbReference type="ARBA" id="ARBA00010996"/>
    </source>
</evidence>
<dbReference type="EMBL" id="JXMU01000018">
    <property type="protein sequence ID" value="KPB00629.1"/>
    <property type="molecule type" value="Genomic_DNA"/>
</dbReference>
<evidence type="ECO:0000256" key="3">
    <source>
        <dbReference type="PIRSR" id="PIRSR603782-1"/>
    </source>
</evidence>
<accession>A0A0M9GM14</accession>
<feature type="binding site" evidence="3">
    <location>
        <position position="76"/>
    </location>
    <ligand>
        <name>Cu cation</name>
        <dbReference type="ChEBI" id="CHEBI:23378"/>
    </ligand>
</feature>
<feature type="disulfide bond" description="Redox-active" evidence="4">
    <location>
        <begin position="76"/>
        <end position="80"/>
    </location>
</feature>
<dbReference type="Proteomes" id="UP000038011">
    <property type="component" value="Unassembled WGS sequence"/>
</dbReference>
<dbReference type="InterPro" id="IPR036249">
    <property type="entry name" value="Thioredoxin-like_sf"/>
</dbReference>
<keyword evidence="4" id="KW-1015">Disulfide bond</keyword>
<dbReference type="STRING" id="1514904.SU32_12435"/>
<dbReference type="FunFam" id="3.40.30.10:FF:000013">
    <property type="entry name" value="Blast:Protein SCO1 homolog, mitochondrial"/>
    <property type="match status" value="1"/>
</dbReference>
<keyword evidence="2 3" id="KW-0186">Copper</keyword>
<dbReference type="Gene3D" id="3.40.30.10">
    <property type="entry name" value="Glutaredoxin"/>
    <property type="match status" value="1"/>
</dbReference>
<feature type="binding site" evidence="3">
    <location>
        <position position="164"/>
    </location>
    <ligand>
        <name>Cu cation</name>
        <dbReference type="ChEBI" id="CHEBI:23378"/>
    </ligand>
</feature>
<name>A0A0M9GM14_9HYPH</name>
<dbReference type="OrthoDB" id="9790194at2"/>
<proteinExistence type="inferred from homology"/>
<comment type="similarity">
    <text evidence="1">Belongs to the SCO1/2 family.</text>
</comment>
<dbReference type="RefSeq" id="WP_053999703.1">
    <property type="nucleotide sequence ID" value="NZ_JXMU01000018.1"/>
</dbReference>
<dbReference type="SUPFAM" id="SSF52833">
    <property type="entry name" value="Thioredoxin-like"/>
    <property type="match status" value="1"/>
</dbReference>
<dbReference type="AlphaFoldDB" id="A0A0M9GM14"/>
<dbReference type="PANTHER" id="PTHR12151:SF25">
    <property type="entry name" value="LINALOOL DEHYDRATASE_ISOMERASE DOMAIN-CONTAINING PROTEIN"/>
    <property type="match status" value="1"/>
</dbReference>
<keyword evidence="7" id="KW-1185">Reference proteome</keyword>
<dbReference type="CDD" id="cd02968">
    <property type="entry name" value="SCO"/>
    <property type="match status" value="1"/>
</dbReference>